<protein>
    <submittedName>
        <fullName evidence="1">Uncharacterized protein</fullName>
    </submittedName>
</protein>
<name>A0A0A8Z4U4_ARUDO</name>
<proteinExistence type="predicted"/>
<reference evidence="1" key="1">
    <citation type="submission" date="2014-09" db="EMBL/GenBank/DDBJ databases">
        <authorList>
            <person name="Magalhaes I.L.F."/>
            <person name="Oliveira U."/>
            <person name="Santos F.R."/>
            <person name="Vidigal T.H.D.A."/>
            <person name="Brescovit A.D."/>
            <person name="Santos A.J."/>
        </authorList>
    </citation>
    <scope>NUCLEOTIDE SEQUENCE</scope>
    <source>
        <tissue evidence="1">Shoot tissue taken approximately 20 cm above the soil surface</tissue>
    </source>
</reference>
<dbReference type="AlphaFoldDB" id="A0A0A8Z4U4"/>
<sequence>MGVPCWKELNYSSKRRILVYQKNCSWSSTNLRADSLSYMLIQCVSTKTKQDGGAVESGGKTDGEPTTSWEKFQLEKLGGEGSQTTSKKLNFKQMIWCATCREVAGW</sequence>
<evidence type="ECO:0000313" key="1">
    <source>
        <dbReference type="EMBL" id="JAD31760.1"/>
    </source>
</evidence>
<reference evidence="1" key="2">
    <citation type="journal article" date="2015" name="Data Brief">
        <title>Shoot transcriptome of the giant reed, Arundo donax.</title>
        <authorList>
            <person name="Barrero R.A."/>
            <person name="Guerrero F.D."/>
            <person name="Moolhuijzen P."/>
            <person name="Goolsby J.A."/>
            <person name="Tidwell J."/>
            <person name="Bellgard S.E."/>
            <person name="Bellgard M.I."/>
        </authorList>
    </citation>
    <scope>NUCLEOTIDE SEQUENCE</scope>
    <source>
        <tissue evidence="1">Shoot tissue taken approximately 20 cm above the soil surface</tissue>
    </source>
</reference>
<dbReference type="EMBL" id="GBRH01266135">
    <property type="protein sequence ID" value="JAD31760.1"/>
    <property type="molecule type" value="Transcribed_RNA"/>
</dbReference>
<organism evidence="1">
    <name type="scientific">Arundo donax</name>
    <name type="common">Giant reed</name>
    <name type="synonym">Donax arundinaceus</name>
    <dbReference type="NCBI Taxonomy" id="35708"/>
    <lineage>
        <taxon>Eukaryota</taxon>
        <taxon>Viridiplantae</taxon>
        <taxon>Streptophyta</taxon>
        <taxon>Embryophyta</taxon>
        <taxon>Tracheophyta</taxon>
        <taxon>Spermatophyta</taxon>
        <taxon>Magnoliopsida</taxon>
        <taxon>Liliopsida</taxon>
        <taxon>Poales</taxon>
        <taxon>Poaceae</taxon>
        <taxon>PACMAD clade</taxon>
        <taxon>Arundinoideae</taxon>
        <taxon>Arundineae</taxon>
        <taxon>Arundo</taxon>
    </lineage>
</organism>
<accession>A0A0A8Z4U4</accession>